<dbReference type="Pfam" id="PF01546">
    <property type="entry name" value="Peptidase_M20"/>
    <property type="match status" value="1"/>
</dbReference>
<keyword evidence="3" id="KW-1185">Reference proteome</keyword>
<reference evidence="3" key="1">
    <citation type="journal article" date="2019" name="Int. J. Syst. Evol. Microbiol.">
        <title>The Global Catalogue of Microorganisms (GCM) 10K type strain sequencing project: providing services to taxonomists for standard genome sequencing and annotation.</title>
        <authorList>
            <consortium name="The Broad Institute Genomics Platform"/>
            <consortium name="The Broad Institute Genome Sequencing Center for Infectious Disease"/>
            <person name="Wu L."/>
            <person name="Ma J."/>
        </authorList>
    </citation>
    <scope>NUCLEOTIDE SEQUENCE [LARGE SCALE GENOMIC DNA]</scope>
    <source>
        <strain evidence="3">CGMCC 1.12295</strain>
    </source>
</reference>
<dbReference type="EMBL" id="JBHUEO010000032">
    <property type="protein sequence ID" value="MFD1707453.1"/>
    <property type="molecule type" value="Genomic_DNA"/>
</dbReference>
<accession>A0ABW4KJU5</accession>
<gene>
    <name evidence="2" type="ORF">ACFSCZ_12025</name>
</gene>
<dbReference type="Pfam" id="PF07687">
    <property type="entry name" value="M20_dimer"/>
    <property type="match status" value="1"/>
</dbReference>
<feature type="domain" description="Peptidase M20 dimerisation" evidence="1">
    <location>
        <begin position="197"/>
        <end position="288"/>
    </location>
</feature>
<dbReference type="InterPro" id="IPR002933">
    <property type="entry name" value="Peptidase_M20"/>
</dbReference>
<dbReference type="NCBIfam" id="TIGR01891">
    <property type="entry name" value="amidohydrolases"/>
    <property type="match status" value="1"/>
</dbReference>
<dbReference type="InterPro" id="IPR036264">
    <property type="entry name" value="Bact_exopeptidase_dim_dom"/>
</dbReference>
<organism evidence="2 3">
    <name type="scientific">Siminovitchia sediminis</name>
    <dbReference type="NCBI Taxonomy" id="1274353"/>
    <lineage>
        <taxon>Bacteria</taxon>
        <taxon>Bacillati</taxon>
        <taxon>Bacillota</taxon>
        <taxon>Bacilli</taxon>
        <taxon>Bacillales</taxon>
        <taxon>Bacillaceae</taxon>
        <taxon>Siminovitchia</taxon>
    </lineage>
</organism>
<proteinExistence type="predicted"/>
<dbReference type="InterPro" id="IPR011650">
    <property type="entry name" value="Peptidase_M20_dimer"/>
</dbReference>
<comment type="caution">
    <text evidence="2">The sequence shown here is derived from an EMBL/GenBank/DDBJ whole genome shotgun (WGS) entry which is preliminary data.</text>
</comment>
<dbReference type="PANTHER" id="PTHR11014:SF63">
    <property type="entry name" value="METALLOPEPTIDASE, PUTATIVE (AFU_ORTHOLOGUE AFUA_6G09600)-RELATED"/>
    <property type="match status" value="1"/>
</dbReference>
<dbReference type="Proteomes" id="UP001597301">
    <property type="component" value="Unassembled WGS sequence"/>
</dbReference>
<dbReference type="SUPFAM" id="SSF55031">
    <property type="entry name" value="Bacterial exopeptidase dimerisation domain"/>
    <property type="match status" value="1"/>
</dbReference>
<dbReference type="PANTHER" id="PTHR11014">
    <property type="entry name" value="PEPTIDASE M20 FAMILY MEMBER"/>
    <property type="match status" value="1"/>
</dbReference>
<dbReference type="PIRSF" id="PIRSF005962">
    <property type="entry name" value="Pept_M20D_amidohydro"/>
    <property type="match status" value="1"/>
</dbReference>
<protein>
    <submittedName>
        <fullName evidence="2">M20 family metallopeptidase</fullName>
    </submittedName>
</protein>
<dbReference type="Gene3D" id="3.30.70.360">
    <property type="match status" value="1"/>
</dbReference>
<evidence type="ECO:0000313" key="3">
    <source>
        <dbReference type="Proteomes" id="UP001597301"/>
    </source>
</evidence>
<dbReference type="RefSeq" id="WP_380774175.1">
    <property type="nucleotide sequence ID" value="NZ_JBHUEO010000032.1"/>
</dbReference>
<evidence type="ECO:0000313" key="2">
    <source>
        <dbReference type="EMBL" id="MFD1707453.1"/>
    </source>
</evidence>
<dbReference type="SUPFAM" id="SSF53187">
    <property type="entry name" value="Zn-dependent exopeptidases"/>
    <property type="match status" value="1"/>
</dbReference>
<dbReference type="CDD" id="cd03886">
    <property type="entry name" value="M20_Acy1"/>
    <property type="match status" value="1"/>
</dbReference>
<dbReference type="Gene3D" id="3.40.630.10">
    <property type="entry name" value="Zn peptidases"/>
    <property type="match status" value="1"/>
</dbReference>
<name>A0ABW4KJU5_9BACI</name>
<sequence length="405" mass="44656">MITDKTTIKEEARAIAQQLREWRRHLHQYPELSFQEYETSQFVARKLREFGNISVQTNIAKTGVVGTLSSGSGPTIAIRADMDALPILEQSDHTYRSKRSGVMHACGHDAHTAILLGIAKIFSDRSKEGRLAGTIKFLFQPAEEDTDEEGLSGAPRMIQEGILEDVEKVIALHVCPWHPVGVIQVNDGYSMANVDVFHAKIIGSGGHGGYPHMTNDPIWILGSVLQAFYGLVSRRISPLDTAAASIGMVNTGTASNIIPEDVSITGTLRTYSPEAREKLIQEVENIFKISESFGGSYSFHVERGEPALKNDPELNTFLVQTAKDLYPEIQIEREPFGMGGEDFGYMTEKIPGAMFFLGCSLEDGKNRDLHTNIFDIDERCLEIGVSILAETADRLLSGKTSILLQ</sequence>
<dbReference type="InterPro" id="IPR017439">
    <property type="entry name" value="Amidohydrolase"/>
</dbReference>
<evidence type="ECO:0000259" key="1">
    <source>
        <dbReference type="Pfam" id="PF07687"/>
    </source>
</evidence>